<name>A0A7S3CK35_9SPIT</name>
<gene>
    <name evidence="2" type="ORF">SRAS04492_LOCUS2358</name>
</gene>
<feature type="region of interest" description="Disordered" evidence="1">
    <location>
        <begin position="61"/>
        <end position="99"/>
    </location>
</feature>
<dbReference type="AlphaFoldDB" id="A0A7S3CK35"/>
<protein>
    <submittedName>
        <fullName evidence="2">Uncharacterized protein</fullName>
    </submittedName>
</protein>
<dbReference type="EMBL" id="HBIA01004499">
    <property type="protein sequence ID" value="CAE0230564.1"/>
    <property type="molecule type" value="Transcribed_RNA"/>
</dbReference>
<organism evidence="2">
    <name type="scientific">Strombidium rassoulzadegani</name>
    <dbReference type="NCBI Taxonomy" id="1082188"/>
    <lineage>
        <taxon>Eukaryota</taxon>
        <taxon>Sar</taxon>
        <taxon>Alveolata</taxon>
        <taxon>Ciliophora</taxon>
        <taxon>Intramacronucleata</taxon>
        <taxon>Spirotrichea</taxon>
        <taxon>Oligotrichia</taxon>
        <taxon>Strombidiidae</taxon>
        <taxon>Strombidium</taxon>
    </lineage>
</organism>
<proteinExistence type="predicted"/>
<evidence type="ECO:0000256" key="1">
    <source>
        <dbReference type="SAM" id="MobiDB-lite"/>
    </source>
</evidence>
<feature type="compositionally biased region" description="Basic and acidic residues" evidence="1">
    <location>
        <begin position="66"/>
        <end position="93"/>
    </location>
</feature>
<accession>A0A7S3CK35</accession>
<evidence type="ECO:0000313" key="2">
    <source>
        <dbReference type="EMBL" id="CAE0230564.1"/>
    </source>
</evidence>
<sequence length="131" mass="14942">MDALTTLNHLHNFRDIYEGEQEQSVTKDFTRPAQLEEDIVQFVACGKKEKLDADMNYSLSQSTFAKRREGGQGGKNEEEVKQNGEEGAKKEKAPGMVGSKRNYEYLEPVQGPINAPYKQFIEKRNDLNNKQ</sequence>
<reference evidence="2" key="1">
    <citation type="submission" date="2021-01" db="EMBL/GenBank/DDBJ databases">
        <authorList>
            <person name="Corre E."/>
            <person name="Pelletier E."/>
            <person name="Niang G."/>
            <person name="Scheremetjew M."/>
            <person name="Finn R."/>
            <person name="Kale V."/>
            <person name="Holt S."/>
            <person name="Cochrane G."/>
            <person name="Meng A."/>
            <person name="Brown T."/>
            <person name="Cohen L."/>
        </authorList>
    </citation>
    <scope>NUCLEOTIDE SEQUENCE</scope>
    <source>
        <strain evidence="2">Ras09</strain>
    </source>
</reference>